<dbReference type="GO" id="GO:0005524">
    <property type="term" value="F:ATP binding"/>
    <property type="evidence" value="ECO:0007669"/>
    <property type="project" value="UniProtKB-UniRule"/>
</dbReference>
<dbReference type="GO" id="GO:0051015">
    <property type="term" value="F:actin filament binding"/>
    <property type="evidence" value="ECO:0007669"/>
    <property type="project" value="TreeGrafter"/>
</dbReference>
<dbReference type="Proteomes" id="UP000570595">
    <property type="component" value="Unassembled WGS sequence"/>
</dbReference>
<keyword evidence="3 10" id="KW-0547">Nucleotide-binding</keyword>
<feature type="compositionally biased region" description="Basic and acidic residues" evidence="11">
    <location>
        <begin position="1208"/>
        <end position="1261"/>
    </location>
</feature>
<dbReference type="PRINTS" id="PR00193">
    <property type="entry name" value="MYOSINHEAVY"/>
</dbReference>
<dbReference type="CDD" id="cd00124">
    <property type="entry name" value="MYSc"/>
    <property type="match status" value="1"/>
</dbReference>
<dbReference type="InterPro" id="IPR001609">
    <property type="entry name" value="Myosin_head_motor_dom-like"/>
</dbReference>
<dbReference type="GO" id="GO:0007015">
    <property type="term" value="P:actin filament organization"/>
    <property type="evidence" value="ECO:0007669"/>
    <property type="project" value="TreeGrafter"/>
</dbReference>
<feature type="transmembrane region" description="Helical" evidence="12">
    <location>
        <begin position="251"/>
        <end position="280"/>
    </location>
</feature>
<keyword evidence="8 10" id="KW-0505">Motor protein</keyword>
<dbReference type="OrthoDB" id="312459at2759"/>
<accession>A0A7J6LQM5</accession>
<dbReference type="SMART" id="SM00382">
    <property type="entry name" value="AAA"/>
    <property type="match status" value="1"/>
</dbReference>
<keyword evidence="6 10" id="KW-0518">Myosin</keyword>
<keyword evidence="4 10" id="KW-0067">ATP-binding</keyword>
<dbReference type="PROSITE" id="PS51456">
    <property type="entry name" value="MYOSIN_MOTOR"/>
    <property type="match status" value="1"/>
</dbReference>
<dbReference type="PANTHER" id="PTHR13140:SF845">
    <property type="entry name" value="MYOSIN-LIKE PROTEIN"/>
    <property type="match status" value="1"/>
</dbReference>
<feature type="transmembrane region" description="Helical" evidence="12">
    <location>
        <begin position="186"/>
        <end position="209"/>
    </location>
</feature>
<feature type="transmembrane region" description="Helical" evidence="12">
    <location>
        <begin position="158"/>
        <end position="179"/>
    </location>
</feature>
<dbReference type="InterPro" id="IPR000515">
    <property type="entry name" value="MetI-like"/>
</dbReference>
<evidence type="ECO:0000256" key="8">
    <source>
        <dbReference type="ARBA" id="ARBA00023175"/>
    </source>
</evidence>
<dbReference type="CDD" id="cd06261">
    <property type="entry name" value="TM_PBP2"/>
    <property type="match status" value="1"/>
</dbReference>
<dbReference type="GO" id="GO:0016459">
    <property type="term" value="C:myosin complex"/>
    <property type="evidence" value="ECO:0007669"/>
    <property type="project" value="UniProtKB-KW"/>
</dbReference>
<evidence type="ECO:0000256" key="7">
    <source>
        <dbReference type="ARBA" id="ARBA00023136"/>
    </source>
</evidence>
<name>A0A7J6LQM5_PEROL</name>
<evidence type="ECO:0000256" key="11">
    <source>
        <dbReference type="SAM" id="MobiDB-lite"/>
    </source>
</evidence>
<evidence type="ECO:0000259" key="13">
    <source>
        <dbReference type="PROSITE" id="PS51456"/>
    </source>
</evidence>
<feature type="binding site" evidence="10">
    <location>
        <begin position="501"/>
        <end position="508"/>
    </location>
    <ligand>
        <name>ATP</name>
        <dbReference type="ChEBI" id="CHEBI:30616"/>
    </ligand>
</feature>
<keyword evidence="9 10" id="KW-0009">Actin-binding</keyword>
<dbReference type="Gene3D" id="1.20.58.530">
    <property type="match status" value="1"/>
</dbReference>
<organism evidence="14 15">
    <name type="scientific">Perkinsus olseni</name>
    <name type="common">Perkinsus atlanticus</name>
    <dbReference type="NCBI Taxonomy" id="32597"/>
    <lineage>
        <taxon>Eukaryota</taxon>
        <taxon>Sar</taxon>
        <taxon>Alveolata</taxon>
        <taxon>Perkinsozoa</taxon>
        <taxon>Perkinsea</taxon>
        <taxon>Perkinsida</taxon>
        <taxon>Perkinsidae</taxon>
        <taxon>Perkinsus</taxon>
    </lineage>
</organism>
<dbReference type="InterPro" id="IPR003593">
    <property type="entry name" value="AAA+_ATPase"/>
</dbReference>
<dbReference type="GO" id="GO:0016020">
    <property type="term" value="C:membrane"/>
    <property type="evidence" value="ECO:0007669"/>
    <property type="project" value="UniProtKB-SubCell"/>
</dbReference>
<dbReference type="GO" id="GO:0000146">
    <property type="term" value="F:microfilament motor activity"/>
    <property type="evidence" value="ECO:0007669"/>
    <property type="project" value="TreeGrafter"/>
</dbReference>
<dbReference type="CDD" id="cd22249">
    <property type="entry name" value="UDM1_RNF168_RNF169-like"/>
    <property type="match status" value="1"/>
</dbReference>
<dbReference type="EMBL" id="JABAHT010000196">
    <property type="protein sequence ID" value="KAF4661503.1"/>
    <property type="molecule type" value="Genomic_DNA"/>
</dbReference>
<comment type="subcellular location">
    <subcellularLocation>
        <location evidence="1">Membrane</location>
        <topology evidence="1">Multi-pass membrane protein</topology>
    </subcellularLocation>
</comment>
<dbReference type="Pfam" id="PF00063">
    <property type="entry name" value="Myosin_head"/>
    <property type="match status" value="2"/>
</dbReference>
<dbReference type="InterPro" id="IPR027417">
    <property type="entry name" value="P-loop_NTPase"/>
</dbReference>
<keyword evidence="5 12" id="KW-1133">Transmembrane helix</keyword>
<dbReference type="SUPFAM" id="SSF52540">
    <property type="entry name" value="P-loop containing nucleoside triphosphate hydrolases"/>
    <property type="match status" value="1"/>
</dbReference>
<feature type="domain" description="Myosin motor" evidence="13">
    <location>
        <begin position="410"/>
        <end position="1103"/>
    </location>
</feature>
<evidence type="ECO:0000256" key="1">
    <source>
        <dbReference type="ARBA" id="ARBA00004141"/>
    </source>
</evidence>
<sequence length="2252" mass="250415">MDREEVEQAGKMNCEGGGGLGASPSYRGSYASIVVNAKGEPWRYEDYQLGDLWIPMGGPPVDKAVHFDLPDDGGEVVGDEVILSECVVNFVKNPPELARRLLVLVVLTILEITVTKAMPSSLPGWTPLVTEMSYLERNSKDACGMPWKIGFRVLVEPLFAYGGIALMVSCVLGRAFLMLFLPDGGVFLDSLVLTILPSVACNLAALTLFGRVPSPVAHTSFVSALFGVLVQRIFQVLLYRKRKKGSNPVGVVLQFLSLGVVLFSMSVVLAVITADMFLAVEPKIPSIPAKATFAAIIFGSSSGAAFSRLPRRAVLPSWGKLSPRKRRQRKERRKVARKILPGDVAWVPWRRHGYRLATIVSLTSRGAHIEFKDLPADKSAGGSRKSSVGGTKIVPLNQIKVYDKTIDEARGHSDVTMQTHIDEANILHNMEVRYGEDLVYTYVSSVLLAVNPYKQLGGEERMAEYWQKPPHTMPPHPYAIAEAAYRNFISTQRSQAILISGESGAGKTETAKIVASYLAKKQTSGWAEDTPQVHSITGQVQHTVTELYDKVLRANPILEAFGNARTVRNNNSSRFGKYSSLWYTKSGRLVCASLTPFLLESARVTSHATGERNYHVFYQLLAGCSEEQQEKLRLRGDDGRDYVLTNQGGESVVSNEQRDHDAAKFAELCESLTSVGVTEEDQNDIFSIVSALLLLGGVEFEEDKEEDDEEEEEGGHEEGAGGEPSQAEPEPPSQGGMDTTSNLVANDFLLLDDAASLLGLDTMLLNKTLLYRRMKLNNAASSYQVARTPEQVTQSLNTLIRVIYARLFERIVKKVLDREQQAYEAEGIQWESVPLPDATPTVKVIHGALSILDDCCLRASRGMPEDDDKYVGEVQQRFFDGSAGCKLKPPRPQKAPPNRGFRKGAKIERTKITSGFIINHYAGEVTYTASGWMEKNNGRMVPEMESLILGSSNAWAKELGDKEGCSMQCEKFKSVRKHFTDELEKMLKMLDKTGLHYIRCFNPNNQQSPDHFDRRYVLSQVIQCGTVELVNMMHHGYPNRLPIKDLVTRYKHMMPKRFHSMDDRAFILALLHGLGMPSSEFSVGLTRVFLRARQLEFLEKLKGSGEAKVDEDIIKEVLARVARQRFKSAVHAVIICQRLPKILKASKRLRTLAIFADKIWLVYRIKRATSRLLAAARRVIDERNKENQRLEELRIQAALKMQEDEEAKEAAMRREEERLKKVEEESRRKLEELRKKDEENRLRSEKRKHEGGDGSSVKDGRFVSPSPVLPSRKLQFDARAAEGPISSPCDLSFKSPANGGSVERQSIYHSVINQSPGNTPDWMNVEKHERRHIGSALDASLCDDLYADGSQQPPFCPVPRVFLTINNFVEGKHMSDKKWGVAGSSVVRSNGVVETALFFDAERRRLVAADLPLCGTGSRREVPLVASHAYVVDPIRSTVVEEGETAEEPVEAICQHPNKLDIFATTNGKDVVVWCWHGDQPGGWTNTPPETNSILEAKCVISDMLGRAPACIRLMTFLPHGNRVLLVTVVEVRDSIGQGGALRHILRLDEVVSIASGLELSTVAASRRRMVLPQRSAQSGNHYRTRRHHDSVELETPAVRVAVAATVGMEDFVMEATSGQDSEEGGAINVSESLVNPFRVLAAGLSGRTVLVGGRNVLQLFEVIEQPMTADGGENKKGGTQEERKIRLIADCVNDFDDFEDIDITDCLPILPEQRARPSRASQEGLAMVDRYLVSSSSGQVVSLVVSSQRHRGSSKSSGAKETLILDVSRSSIVVTATEAATPHVREYEEYLWIKRALDRATGPGLHPPRERGGDNEAMKAARRRTDRQAAAFYMLCNAGVVRQYNEPSQERKWTLSGEEWIFGPSSSSNARLESCEFECAEFSRVDRLRMVLVDTATKNLLAMIDMFHARDREGLPCADCPETFSFVDRPTFIPITVISSLINHSQDMFNMGIIILSFSLTSALLFGLVWPQPVGRFELKSTKNNVIFDVSEGAVALQFYCDGRLVLNDTGYPSNGSKLLPIRDNRYTIDFSQSLSSIDSWYTQIETGCPDVRPIDGDLATISFVDDDHLSTSLEGYPQVFTRSTLTLGSDEQIFQYTDGDFQLFYLANADSVTAIARCNGQDIGGFFKIFEDRTSEPYLVYRVSDGSSSSENLQRFKDEISRKCSIPLKSGDLSYFARATVRMLFTQFKGVRVHLAEMRYLRVDHSHGADCHTPRRDFSLAYHFVWCFCTASSSDGARRISDGGNFFSTG</sequence>
<dbReference type="SMART" id="SM00242">
    <property type="entry name" value="MYSc"/>
    <property type="match status" value="1"/>
</dbReference>
<evidence type="ECO:0000256" key="5">
    <source>
        <dbReference type="ARBA" id="ARBA00022989"/>
    </source>
</evidence>
<evidence type="ECO:0000256" key="3">
    <source>
        <dbReference type="ARBA" id="ARBA00022741"/>
    </source>
</evidence>
<feature type="region of interest" description="Disordered" evidence="11">
    <location>
        <begin position="1206"/>
        <end position="1269"/>
    </location>
</feature>
<reference evidence="14 15" key="1">
    <citation type="submission" date="2020-04" db="EMBL/GenBank/DDBJ databases">
        <title>Perkinsus olseni comparative genomics.</title>
        <authorList>
            <person name="Bogema D.R."/>
        </authorList>
    </citation>
    <scope>NUCLEOTIDE SEQUENCE [LARGE SCALE GENOMIC DNA]</scope>
    <source>
        <strain evidence="14">ATCC PRA-179</strain>
    </source>
</reference>
<feature type="region of interest" description="Disordered" evidence="11">
    <location>
        <begin position="701"/>
        <end position="740"/>
    </location>
</feature>
<keyword evidence="2 12" id="KW-0812">Transmembrane</keyword>
<keyword evidence="7 12" id="KW-0472">Membrane</keyword>
<evidence type="ECO:0000256" key="12">
    <source>
        <dbReference type="SAM" id="Phobius"/>
    </source>
</evidence>
<feature type="transmembrane region" description="Helical" evidence="12">
    <location>
        <begin position="221"/>
        <end position="239"/>
    </location>
</feature>
<dbReference type="Gene3D" id="1.20.5.4820">
    <property type="match status" value="1"/>
</dbReference>
<feature type="compositionally biased region" description="Acidic residues" evidence="11">
    <location>
        <begin position="701"/>
        <end position="715"/>
    </location>
</feature>
<dbReference type="InterPro" id="IPR036961">
    <property type="entry name" value="Kinesin_motor_dom_sf"/>
</dbReference>
<comment type="caution">
    <text evidence="14">The sequence shown here is derived from an EMBL/GenBank/DDBJ whole genome shotgun (WGS) entry which is preliminary data.</text>
</comment>
<evidence type="ECO:0000256" key="9">
    <source>
        <dbReference type="ARBA" id="ARBA00023203"/>
    </source>
</evidence>
<protein>
    <recommendedName>
        <fullName evidence="13">Myosin motor domain-containing protein</fullName>
    </recommendedName>
</protein>
<comment type="similarity">
    <text evidence="10">Belongs to the TRAFAC class myosin-kinesin ATPase superfamily. Myosin family.</text>
</comment>
<evidence type="ECO:0000256" key="10">
    <source>
        <dbReference type="PROSITE-ProRule" id="PRU00782"/>
    </source>
</evidence>
<evidence type="ECO:0000256" key="2">
    <source>
        <dbReference type="ARBA" id="ARBA00022692"/>
    </source>
</evidence>
<gene>
    <name evidence="14" type="ORF">FOZ61_003154</name>
</gene>
<proteinExistence type="inferred from homology"/>
<dbReference type="Gene3D" id="3.40.850.10">
    <property type="entry name" value="Kinesin motor domain"/>
    <property type="match status" value="2"/>
</dbReference>
<evidence type="ECO:0000256" key="4">
    <source>
        <dbReference type="ARBA" id="ARBA00022840"/>
    </source>
</evidence>
<dbReference type="GO" id="GO:0055085">
    <property type="term" value="P:transmembrane transport"/>
    <property type="evidence" value="ECO:0007669"/>
    <property type="project" value="InterPro"/>
</dbReference>
<evidence type="ECO:0000256" key="6">
    <source>
        <dbReference type="ARBA" id="ARBA00023123"/>
    </source>
</evidence>
<dbReference type="PANTHER" id="PTHR13140">
    <property type="entry name" value="MYOSIN"/>
    <property type="match status" value="1"/>
</dbReference>
<evidence type="ECO:0000313" key="14">
    <source>
        <dbReference type="EMBL" id="KAF4661503.1"/>
    </source>
</evidence>
<feature type="region of interest" description="Actin-binding" evidence="10">
    <location>
        <begin position="983"/>
        <end position="1005"/>
    </location>
</feature>
<dbReference type="GO" id="GO:0005737">
    <property type="term" value="C:cytoplasm"/>
    <property type="evidence" value="ECO:0007669"/>
    <property type="project" value="TreeGrafter"/>
</dbReference>
<evidence type="ECO:0000313" key="15">
    <source>
        <dbReference type="Proteomes" id="UP000570595"/>
    </source>
</evidence>